<reference evidence="1 2" key="1">
    <citation type="submission" date="2024-01" db="EMBL/GenBank/DDBJ databases">
        <title>A telomere-to-telomere, gap-free genome of sweet tea (Lithocarpus litseifolius).</title>
        <authorList>
            <person name="Zhou J."/>
        </authorList>
    </citation>
    <scope>NUCLEOTIDE SEQUENCE [LARGE SCALE GENOMIC DNA]</scope>
    <source>
        <strain evidence="1">Zhou-2022a</strain>
        <tissue evidence="1">Leaf</tissue>
    </source>
</reference>
<name>A0AAW2DNA8_9ROSI</name>
<organism evidence="1 2">
    <name type="scientific">Lithocarpus litseifolius</name>
    <dbReference type="NCBI Taxonomy" id="425828"/>
    <lineage>
        <taxon>Eukaryota</taxon>
        <taxon>Viridiplantae</taxon>
        <taxon>Streptophyta</taxon>
        <taxon>Embryophyta</taxon>
        <taxon>Tracheophyta</taxon>
        <taxon>Spermatophyta</taxon>
        <taxon>Magnoliopsida</taxon>
        <taxon>eudicotyledons</taxon>
        <taxon>Gunneridae</taxon>
        <taxon>Pentapetalae</taxon>
        <taxon>rosids</taxon>
        <taxon>fabids</taxon>
        <taxon>Fagales</taxon>
        <taxon>Fagaceae</taxon>
        <taxon>Lithocarpus</taxon>
    </lineage>
</organism>
<accession>A0AAW2DNA8</accession>
<dbReference type="Proteomes" id="UP001459277">
    <property type="component" value="Unassembled WGS sequence"/>
</dbReference>
<protein>
    <submittedName>
        <fullName evidence="1">Uncharacterized protein</fullName>
    </submittedName>
</protein>
<evidence type="ECO:0000313" key="2">
    <source>
        <dbReference type="Proteomes" id="UP001459277"/>
    </source>
</evidence>
<dbReference type="AlphaFoldDB" id="A0AAW2DNA8"/>
<sequence>MEGTSALHSQFALPVTNLELRYYYMDITWHSPFLIVFCCIVQMETTGDPGPIDNVVLYDQDSYVSSVVWAGQGVLHWLAYTFVGEKLAETDADFMVASLEKVLAQNDSAVLHVALKCQYLFLAVNMGHTNYGPYMFDYKVLLELKIGIMFTFDHVFQKLVFGCQKIETLFLKKCEMLENIRLGPIHPGHNRVEVEMCYGLNVEIGAPKSTYFLE</sequence>
<proteinExistence type="predicted"/>
<dbReference type="EMBL" id="JAZDWU010000002">
    <property type="protein sequence ID" value="KAL0010161.1"/>
    <property type="molecule type" value="Genomic_DNA"/>
</dbReference>
<gene>
    <name evidence="1" type="ORF">SO802_005269</name>
</gene>
<comment type="caution">
    <text evidence="1">The sequence shown here is derived from an EMBL/GenBank/DDBJ whole genome shotgun (WGS) entry which is preliminary data.</text>
</comment>
<keyword evidence="2" id="KW-1185">Reference proteome</keyword>
<evidence type="ECO:0000313" key="1">
    <source>
        <dbReference type="EMBL" id="KAL0010161.1"/>
    </source>
</evidence>